<dbReference type="GO" id="GO:0008233">
    <property type="term" value="F:peptidase activity"/>
    <property type="evidence" value="ECO:0007669"/>
    <property type="project" value="UniProtKB-KW"/>
</dbReference>
<protein>
    <recommendedName>
        <fullName evidence="9">Thioredoxin</fullName>
    </recommendedName>
</protein>
<evidence type="ECO:0000259" key="4">
    <source>
        <dbReference type="PROSITE" id="PS51352"/>
    </source>
</evidence>
<dbReference type="VEuPathDB" id="FungiDB:Z519_11420"/>
<dbReference type="Pfam" id="PF00085">
    <property type="entry name" value="Thioredoxin"/>
    <property type="match status" value="1"/>
</dbReference>
<dbReference type="Pfam" id="PF08324">
    <property type="entry name" value="PUL"/>
    <property type="match status" value="1"/>
</dbReference>
<dbReference type="PANTHER" id="PTHR12378">
    <property type="entry name" value="DESUMOYLATING ISOPEPTIDASE"/>
    <property type="match status" value="1"/>
</dbReference>
<feature type="domain" description="Thioredoxin" evidence="4">
    <location>
        <begin position="198"/>
        <end position="328"/>
    </location>
</feature>
<evidence type="ECO:0000256" key="3">
    <source>
        <dbReference type="ARBA" id="ARBA00022801"/>
    </source>
</evidence>
<dbReference type="InterPro" id="IPR008580">
    <property type="entry name" value="PPPDE_dom"/>
</dbReference>
<dbReference type="InterPro" id="IPR042266">
    <property type="entry name" value="PPPDE_sf"/>
</dbReference>
<dbReference type="AlphaFoldDB" id="A0A0D2ECH6"/>
<dbReference type="OrthoDB" id="21221at2759"/>
<name>A0A0D2ECH6_CLAB1</name>
<evidence type="ECO:0000313" key="7">
    <source>
        <dbReference type="EMBL" id="KIW87836.1"/>
    </source>
</evidence>
<keyword evidence="8" id="KW-1185">Reference proteome</keyword>
<dbReference type="Gene3D" id="1.25.10.10">
    <property type="entry name" value="Leucine-rich Repeat Variant"/>
    <property type="match status" value="1"/>
</dbReference>
<dbReference type="GO" id="GO:0070646">
    <property type="term" value="P:protein modification by small protein removal"/>
    <property type="evidence" value="ECO:0007669"/>
    <property type="project" value="TreeGrafter"/>
</dbReference>
<dbReference type="GO" id="GO:0006508">
    <property type="term" value="P:proteolysis"/>
    <property type="evidence" value="ECO:0007669"/>
    <property type="project" value="UniProtKB-KW"/>
</dbReference>
<dbReference type="InterPro" id="IPR013535">
    <property type="entry name" value="PUL_dom"/>
</dbReference>
<dbReference type="PANTHER" id="PTHR12378:SF7">
    <property type="entry name" value="DESUMOYLATING ISOPEPTIDASE 1"/>
    <property type="match status" value="1"/>
</dbReference>
<sequence>MEVQLYIYDLSQPSVKQSNGVQGLARQFSRTLTGIHIDAIYHTAIVFNNVEYFFGQGIHKKVPGSTHHGRPMKVVSLGKTDLPLDVVDEYMKSLEQIYTPESYDLFLHNCNNFSQDLAMFLVGKSIPDEIRSLPETFLNTPIGQMLRSQIDESMRTMTQAPDAVAGQNASCTQAAAQKSSKAVQKDIQASSILEGPTHKLTTPAIINAHPPRDSPGYVHNITTLSELNSLLSSTSHSCAVVFFTSATCPPCKIVYPTYDDLASEAGTLSGAKLIKIDISASPSAHTVAQRYSIRATPTFITFLRGQKQDEWTGANPAQLRGNVQLLLQMAKPPQHQHSKLRLLTFQRVIETPILYTKTPPLEKLLAKLGKAFSDDKSVQGLVSYIKTRDAKGMTEAALPDLHDFSDHLASQFTSLPAENLFAAIDLVRVAIVDPRVASFLTAEHEHRTLSTLFNTVQISPGDFANAPYNIQSVTLQLACNLFSSNIFQGQIFDSHSPSSSSSTGSLKEKIEIIAAQCLLSQHLNSRSLAAALIYNLASWTHNARVYAHNFPPLSTEAREQEGGAVSDDLAAALLESISSLATLSPPATPTPPGGGNLKGTLHALLLTLGVLLYSAPAEDMLWDLCRAMELKDVLKELGKREDCKEENLLKEVGEELLGKGGF</sequence>
<dbReference type="InterPro" id="IPR013766">
    <property type="entry name" value="Thioredoxin_domain"/>
</dbReference>
<dbReference type="HOGENOM" id="CLU_033441_0_0_1"/>
<dbReference type="PROSITE" id="PS51352">
    <property type="entry name" value="THIOREDOXIN_2"/>
    <property type="match status" value="1"/>
</dbReference>
<dbReference type="Proteomes" id="UP000053789">
    <property type="component" value="Unassembled WGS sequence"/>
</dbReference>
<organism evidence="7 8">
    <name type="scientific">Cladophialophora bantiana (strain ATCC 10958 / CBS 173.52 / CDC B-1940 / NIH 8579)</name>
    <name type="common">Xylohypha bantiana</name>
    <dbReference type="NCBI Taxonomy" id="1442370"/>
    <lineage>
        <taxon>Eukaryota</taxon>
        <taxon>Fungi</taxon>
        <taxon>Dikarya</taxon>
        <taxon>Ascomycota</taxon>
        <taxon>Pezizomycotina</taxon>
        <taxon>Eurotiomycetes</taxon>
        <taxon>Chaetothyriomycetidae</taxon>
        <taxon>Chaetothyriales</taxon>
        <taxon>Herpotrichiellaceae</taxon>
        <taxon>Cladophialophora</taxon>
    </lineage>
</organism>
<dbReference type="Gene3D" id="3.40.30.10">
    <property type="entry name" value="Glutaredoxin"/>
    <property type="match status" value="1"/>
</dbReference>
<keyword evidence="3" id="KW-0378">Hydrolase</keyword>
<evidence type="ECO:0000313" key="8">
    <source>
        <dbReference type="Proteomes" id="UP000053789"/>
    </source>
</evidence>
<evidence type="ECO:0000259" key="5">
    <source>
        <dbReference type="PROSITE" id="PS51396"/>
    </source>
</evidence>
<dbReference type="PROSITE" id="PS51858">
    <property type="entry name" value="PPPDE"/>
    <property type="match status" value="1"/>
</dbReference>
<dbReference type="PROSITE" id="PS00194">
    <property type="entry name" value="THIOREDOXIN_1"/>
    <property type="match status" value="1"/>
</dbReference>
<dbReference type="Pfam" id="PF05903">
    <property type="entry name" value="Peptidase_C97"/>
    <property type="match status" value="1"/>
</dbReference>
<dbReference type="EMBL" id="KN847001">
    <property type="protein sequence ID" value="KIW87836.1"/>
    <property type="molecule type" value="Genomic_DNA"/>
</dbReference>
<evidence type="ECO:0000256" key="1">
    <source>
        <dbReference type="ARBA" id="ARBA00008140"/>
    </source>
</evidence>
<feature type="domain" description="PPPDE" evidence="6">
    <location>
        <begin position="1"/>
        <end position="151"/>
    </location>
</feature>
<dbReference type="SMART" id="SM01179">
    <property type="entry name" value="DUF862"/>
    <property type="match status" value="1"/>
</dbReference>
<evidence type="ECO:0008006" key="9">
    <source>
        <dbReference type="Google" id="ProtNLM"/>
    </source>
</evidence>
<evidence type="ECO:0000256" key="2">
    <source>
        <dbReference type="ARBA" id="ARBA00022670"/>
    </source>
</evidence>
<feature type="domain" description="PUL" evidence="5">
    <location>
        <begin position="346"/>
        <end position="659"/>
    </location>
</feature>
<gene>
    <name evidence="7" type="ORF">Z519_11420</name>
</gene>
<comment type="similarity">
    <text evidence="1">Belongs to the DeSI family.</text>
</comment>
<dbReference type="RefSeq" id="XP_016614505.1">
    <property type="nucleotide sequence ID" value="XM_016769132.1"/>
</dbReference>
<dbReference type="GeneID" id="27704348"/>
<evidence type="ECO:0000259" key="6">
    <source>
        <dbReference type="PROSITE" id="PS51858"/>
    </source>
</evidence>
<dbReference type="CDD" id="cd02947">
    <property type="entry name" value="TRX_family"/>
    <property type="match status" value="1"/>
</dbReference>
<proteinExistence type="inferred from homology"/>
<dbReference type="Gene3D" id="3.90.1720.30">
    <property type="entry name" value="PPPDE domains"/>
    <property type="match status" value="1"/>
</dbReference>
<dbReference type="InterPro" id="IPR017937">
    <property type="entry name" value="Thioredoxin_CS"/>
</dbReference>
<dbReference type="InterPro" id="IPR011989">
    <property type="entry name" value="ARM-like"/>
</dbReference>
<dbReference type="PROSITE" id="PS51396">
    <property type="entry name" value="PUL"/>
    <property type="match status" value="1"/>
</dbReference>
<reference evidence="7" key="1">
    <citation type="submission" date="2015-01" db="EMBL/GenBank/DDBJ databases">
        <title>The Genome Sequence of Cladophialophora bantiana CBS 173.52.</title>
        <authorList>
            <consortium name="The Broad Institute Genomics Platform"/>
            <person name="Cuomo C."/>
            <person name="de Hoog S."/>
            <person name="Gorbushina A."/>
            <person name="Stielow B."/>
            <person name="Teixiera M."/>
            <person name="Abouelleil A."/>
            <person name="Chapman S.B."/>
            <person name="Priest M."/>
            <person name="Young S.K."/>
            <person name="Wortman J."/>
            <person name="Nusbaum C."/>
            <person name="Birren B."/>
        </authorList>
    </citation>
    <scope>NUCLEOTIDE SEQUENCE [LARGE SCALE GENOMIC DNA]</scope>
    <source>
        <strain evidence="7">CBS 173.52</strain>
    </source>
</reference>
<dbReference type="SUPFAM" id="SSF52833">
    <property type="entry name" value="Thioredoxin-like"/>
    <property type="match status" value="1"/>
</dbReference>
<dbReference type="InterPro" id="IPR036249">
    <property type="entry name" value="Thioredoxin-like_sf"/>
</dbReference>
<keyword evidence="2" id="KW-0645">Protease</keyword>
<accession>A0A0D2ECH6</accession>